<dbReference type="PIRSF" id="PIRSF028744">
    <property type="entry name" value="Addict_mod_HI1419"/>
    <property type="match status" value="1"/>
</dbReference>
<name>A0A450TH98_9GAMM</name>
<dbReference type="EMBL" id="CAADFE010000010">
    <property type="protein sequence ID" value="VFJ66514.1"/>
    <property type="molecule type" value="Genomic_DNA"/>
</dbReference>
<dbReference type="NCBIfam" id="TIGR02683">
    <property type="entry name" value="upstrm_HI1419"/>
    <property type="match status" value="1"/>
</dbReference>
<evidence type="ECO:0000313" key="1">
    <source>
        <dbReference type="EMBL" id="VFJ66514.1"/>
    </source>
</evidence>
<dbReference type="InterPro" id="IPR009241">
    <property type="entry name" value="HigB-like"/>
</dbReference>
<dbReference type="InterPro" id="IPR014056">
    <property type="entry name" value="TypeIITA-like_toxin_pred"/>
</dbReference>
<sequence length="105" mass="12766">MYEIRHYITEDGKDTYLDWQLSIRDRKARVAIDRRVNRMERGNFGDRRFCRDGVWELRIDTGPGYRIYYATAGKQIVLLLCGGDKRTQEADIDRACEYWRNWRRR</sequence>
<organism evidence="1">
    <name type="scientific">Candidatus Kentrum sp. FW</name>
    <dbReference type="NCBI Taxonomy" id="2126338"/>
    <lineage>
        <taxon>Bacteria</taxon>
        <taxon>Pseudomonadati</taxon>
        <taxon>Pseudomonadota</taxon>
        <taxon>Gammaproteobacteria</taxon>
        <taxon>Candidatus Kentrum</taxon>
    </lineage>
</organism>
<dbReference type="AlphaFoldDB" id="A0A450TH98"/>
<reference evidence="1" key="1">
    <citation type="submission" date="2019-02" db="EMBL/GenBank/DDBJ databases">
        <authorList>
            <person name="Gruber-Vodicka R. H."/>
            <person name="Seah K. B. B."/>
        </authorList>
    </citation>
    <scope>NUCLEOTIDE SEQUENCE</scope>
    <source>
        <strain evidence="1">BECK_BZ131</strain>
    </source>
</reference>
<accession>A0A450TH98</accession>
<dbReference type="PANTHER" id="PTHR41791:SF1">
    <property type="entry name" value="SSL7039 PROTEIN"/>
    <property type="match status" value="1"/>
</dbReference>
<proteinExistence type="predicted"/>
<protein>
    <submittedName>
        <fullName evidence="1">Putative addiction module killer protein</fullName>
    </submittedName>
</protein>
<dbReference type="PANTHER" id="PTHR41791">
    <property type="entry name" value="SSL7039 PROTEIN"/>
    <property type="match status" value="1"/>
</dbReference>
<gene>
    <name evidence="1" type="ORF">BECKFW1821C_GA0114237_10101</name>
</gene>
<dbReference type="Pfam" id="PF05973">
    <property type="entry name" value="Gp49"/>
    <property type="match status" value="1"/>
</dbReference>